<evidence type="ECO:0000313" key="1">
    <source>
        <dbReference type="EMBL" id="GAQ20520.1"/>
    </source>
</evidence>
<dbReference type="Proteomes" id="UP000056209">
    <property type="component" value="Unassembled WGS sequence"/>
</dbReference>
<evidence type="ECO:0000313" key="2">
    <source>
        <dbReference type="Proteomes" id="UP000056209"/>
    </source>
</evidence>
<accession>A0A117DQ41</accession>
<proteinExistence type="predicted"/>
<sequence>MCNLTSLTMVLETLGIENPSDGQYEDFLENVRRKNSLPPRTTEGGWAGVARQLKARKVVRKDNFRGDYNVWKDEILAYLRNGNGVMMSLNGHIIRLQSITSNGITVDDPYGKLPSLLNYNPGNVTGSYNGNLNTRTKEAGIGEDAVFPWSQVSKFTFLWIAAFERK</sequence>
<organism evidence="1 2">
    <name type="scientific">Deinococcus grandis</name>
    <dbReference type="NCBI Taxonomy" id="57498"/>
    <lineage>
        <taxon>Bacteria</taxon>
        <taxon>Thermotogati</taxon>
        <taxon>Deinococcota</taxon>
        <taxon>Deinococci</taxon>
        <taxon>Deinococcales</taxon>
        <taxon>Deinococcaceae</taxon>
        <taxon>Deinococcus</taxon>
    </lineage>
</organism>
<evidence type="ECO:0008006" key="3">
    <source>
        <dbReference type="Google" id="ProtNLM"/>
    </source>
</evidence>
<dbReference type="EMBL" id="BCMS01000001">
    <property type="protein sequence ID" value="GAQ20520.1"/>
    <property type="molecule type" value="Genomic_DNA"/>
</dbReference>
<dbReference type="AlphaFoldDB" id="A0A117DQ41"/>
<comment type="caution">
    <text evidence="1">The sequence shown here is derived from an EMBL/GenBank/DDBJ whole genome shotgun (WGS) entry which is preliminary data.</text>
</comment>
<name>A0A117DQ41_9DEIO</name>
<keyword evidence="2" id="KW-1185">Reference proteome</keyword>
<protein>
    <recommendedName>
        <fullName evidence="3">Peptidase C39-like domain-containing protein</fullName>
    </recommendedName>
</protein>
<reference evidence="2" key="1">
    <citation type="submission" date="2015-11" db="EMBL/GenBank/DDBJ databases">
        <title>Draft Genome Sequence of the Radioresistant Bacterium Deinococcus grandis, Isolated from Freshwater Fish in Japan.</title>
        <authorList>
            <person name="Satoh K."/>
            <person name="Onodera T."/>
            <person name="Omoso K."/>
            <person name="Takeda-Yano K."/>
            <person name="Katayama T."/>
            <person name="Oono Y."/>
            <person name="Narumi I."/>
        </authorList>
    </citation>
    <scope>NUCLEOTIDE SEQUENCE [LARGE SCALE GENOMIC DNA]</scope>
    <source>
        <strain evidence="2">ATCC 43672</strain>
    </source>
</reference>
<gene>
    <name evidence="1" type="ORF">DEIGR_100547</name>
</gene>